<dbReference type="GO" id="GO:0004322">
    <property type="term" value="F:ferroxidase activity"/>
    <property type="evidence" value="ECO:0007669"/>
    <property type="project" value="UniProtKB-EC"/>
</dbReference>
<dbReference type="NCBIfam" id="TIGR00754">
    <property type="entry name" value="bfr"/>
    <property type="match status" value="1"/>
</dbReference>
<dbReference type="InterPro" id="IPR009078">
    <property type="entry name" value="Ferritin-like_SF"/>
</dbReference>
<proteinExistence type="inferred from homology"/>
<keyword evidence="2 9" id="KW-0409">Iron storage</keyword>
<keyword evidence="9 10" id="KW-0479">Metal-binding</keyword>
<evidence type="ECO:0000259" key="11">
    <source>
        <dbReference type="PROSITE" id="PS50905"/>
    </source>
</evidence>
<keyword evidence="13" id="KW-1185">Reference proteome</keyword>
<evidence type="ECO:0000256" key="7">
    <source>
        <dbReference type="ARBA" id="ARBA00023065"/>
    </source>
</evidence>
<keyword evidence="6 9" id="KW-0408">Iron</keyword>
<comment type="function">
    <text evidence="9">Iron-storage protein, whose ferroxidase center binds Fe(2+), oxidizes it using dioxygen to Fe(3+), and participates in the subsequent Fe(3+) oxide mineral core formation within the central cavity of the BFR protein shell.</text>
</comment>
<dbReference type="Proteomes" id="UP001620597">
    <property type="component" value="Unassembled WGS sequence"/>
</dbReference>
<evidence type="ECO:0000256" key="3">
    <source>
        <dbReference type="ARBA" id="ARBA00022448"/>
    </source>
</evidence>
<comment type="similarity">
    <text evidence="1 9 10">Belongs to the bacterioferritin family.</text>
</comment>
<keyword evidence="10" id="KW-0349">Heme</keyword>
<comment type="catalytic activity">
    <reaction evidence="9">
        <text>4 Fe(2+) + O2 + 4 H(+) = 4 Fe(3+) + 2 H2O</text>
        <dbReference type="Rhea" id="RHEA:11148"/>
        <dbReference type="ChEBI" id="CHEBI:15377"/>
        <dbReference type="ChEBI" id="CHEBI:15378"/>
        <dbReference type="ChEBI" id="CHEBI:15379"/>
        <dbReference type="ChEBI" id="CHEBI:29033"/>
        <dbReference type="ChEBI" id="CHEBI:29034"/>
        <dbReference type="EC" id="1.16.3.1"/>
    </reaction>
</comment>
<dbReference type="PANTHER" id="PTHR30295">
    <property type="entry name" value="BACTERIOFERRITIN"/>
    <property type="match status" value="1"/>
</dbReference>
<name>A0ABW8NFN4_9GAMM</name>
<dbReference type="InterPro" id="IPR009040">
    <property type="entry name" value="Ferritin-like_diiron"/>
</dbReference>
<protein>
    <recommendedName>
        <fullName evidence="9 10">Bacterioferritin</fullName>
        <ecNumber evidence="9">1.16.3.1</ecNumber>
    </recommendedName>
</protein>
<keyword evidence="7" id="KW-0406">Ion transport</keyword>
<dbReference type="PRINTS" id="PR00601">
    <property type="entry name" value="BACFERRITIN"/>
</dbReference>
<gene>
    <name evidence="12" type="primary">bfr</name>
    <name evidence="12" type="ORF">WG929_04935</name>
</gene>
<comment type="caution">
    <text evidence="12">The sequence shown here is derived from an EMBL/GenBank/DDBJ whole genome shotgun (WGS) entry which is preliminary data.</text>
</comment>
<dbReference type="SUPFAM" id="SSF47240">
    <property type="entry name" value="Ferritin-like"/>
    <property type="match status" value="1"/>
</dbReference>
<keyword evidence="3" id="KW-0813">Transport</keyword>
<evidence type="ECO:0000256" key="10">
    <source>
        <dbReference type="RuleBase" id="RU000623"/>
    </source>
</evidence>
<evidence type="ECO:0000256" key="5">
    <source>
        <dbReference type="ARBA" id="ARBA00023002"/>
    </source>
</evidence>
<evidence type="ECO:0000256" key="2">
    <source>
        <dbReference type="ARBA" id="ARBA00022434"/>
    </source>
</evidence>
<dbReference type="PANTHER" id="PTHR30295:SF9">
    <property type="entry name" value="BACTERIOFERRITIN"/>
    <property type="match status" value="1"/>
</dbReference>
<dbReference type="InterPro" id="IPR008331">
    <property type="entry name" value="Ferritin_DPS_dom"/>
</dbReference>
<evidence type="ECO:0000313" key="13">
    <source>
        <dbReference type="Proteomes" id="UP001620597"/>
    </source>
</evidence>
<keyword evidence="4" id="KW-0410">Iron transport</keyword>
<evidence type="ECO:0000256" key="1">
    <source>
        <dbReference type="ARBA" id="ARBA00008093"/>
    </source>
</evidence>
<feature type="domain" description="Ferritin-like diiron" evidence="11">
    <location>
        <begin position="1"/>
        <end position="146"/>
    </location>
</feature>
<dbReference type="InterPro" id="IPR012347">
    <property type="entry name" value="Ferritin-like"/>
</dbReference>
<evidence type="ECO:0000256" key="6">
    <source>
        <dbReference type="ARBA" id="ARBA00023004"/>
    </source>
</evidence>
<dbReference type="EC" id="1.16.3.1" evidence="9"/>
<dbReference type="PROSITE" id="PS50905">
    <property type="entry name" value="FERRITIN_LIKE"/>
    <property type="match status" value="1"/>
</dbReference>
<dbReference type="PIRSF" id="PIRSF002560">
    <property type="entry name" value="Bacterioferritin"/>
    <property type="match status" value="1"/>
</dbReference>
<dbReference type="RefSeq" id="WP_416205137.1">
    <property type="nucleotide sequence ID" value="NZ_JBBKTX010000004.1"/>
</dbReference>
<dbReference type="Gene3D" id="1.20.1260.10">
    <property type="match status" value="1"/>
</dbReference>
<evidence type="ECO:0000313" key="12">
    <source>
        <dbReference type="EMBL" id="MFK4751754.1"/>
    </source>
</evidence>
<evidence type="ECO:0000256" key="9">
    <source>
        <dbReference type="PIRNR" id="PIRNR002560"/>
    </source>
</evidence>
<keyword evidence="5 12" id="KW-0560">Oxidoreductase</keyword>
<reference evidence="12 13" key="1">
    <citation type="submission" date="2024-03" db="EMBL/GenBank/DDBJ databases">
        <title>High-quality draft genome sequence of Oceanobacter sp. wDCs-4.</title>
        <authorList>
            <person name="Dong C."/>
        </authorList>
    </citation>
    <scope>NUCLEOTIDE SEQUENCE [LARGE SCALE GENOMIC DNA]</scope>
    <source>
        <strain evidence="13">wDCs-4</strain>
    </source>
</reference>
<organism evidence="12 13">
    <name type="scientific">Oceanobacter antarcticus</name>
    <dbReference type="NCBI Taxonomy" id="3133425"/>
    <lineage>
        <taxon>Bacteria</taxon>
        <taxon>Pseudomonadati</taxon>
        <taxon>Pseudomonadota</taxon>
        <taxon>Gammaproteobacteria</taxon>
        <taxon>Oceanospirillales</taxon>
        <taxon>Oceanospirillaceae</taxon>
        <taxon>Oceanobacter</taxon>
    </lineage>
</organism>
<dbReference type="Pfam" id="PF00210">
    <property type="entry name" value="Ferritin"/>
    <property type="match status" value="1"/>
</dbReference>
<sequence>MKGNQQVIDKLNELLAGELAAMDQYFVHSRMYQDWGLNKLYVRIDHEFDDEKQHAADLIERILFLEGTPDMVTRAPINVGKDVPEMLQSDLDLEYKVVTDLREVMAYCESVQDYVTRDILLKMLDDTEVDHAYWLEKQLGLINRIGLQNYLQSQMGSDVPAA</sequence>
<accession>A0ABW8NFN4</accession>
<evidence type="ECO:0000256" key="8">
    <source>
        <dbReference type="ARBA" id="ARBA00036243"/>
    </source>
</evidence>
<dbReference type="CDD" id="cd00907">
    <property type="entry name" value="Bacterioferritin"/>
    <property type="match status" value="1"/>
</dbReference>
<comment type="catalytic activity">
    <reaction evidence="8">
        <text>Fe(2+)(in) = Fe(2+)(out)</text>
        <dbReference type="Rhea" id="RHEA:28486"/>
        <dbReference type="ChEBI" id="CHEBI:29033"/>
    </reaction>
</comment>
<dbReference type="PROSITE" id="PS00549">
    <property type="entry name" value="BACTERIOFERRITIN"/>
    <property type="match status" value="1"/>
</dbReference>
<dbReference type="EMBL" id="JBBKTX010000004">
    <property type="protein sequence ID" value="MFK4751754.1"/>
    <property type="molecule type" value="Genomic_DNA"/>
</dbReference>
<evidence type="ECO:0000256" key="4">
    <source>
        <dbReference type="ARBA" id="ARBA00022496"/>
    </source>
</evidence>
<dbReference type="InterPro" id="IPR002024">
    <property type="entry name" value="Bacterioferritin"/>
</dbReference>